<evidence type="ECO:0000256" key="6">
    <source>
        <dbReference type="RuleBase" id="RU003376"/>
    </source>
</evidence>
<evidence type="ECO:0000256" key="4">
    <source>
        <dbReference type="ARBA" id="ARBA00022989"/>
    </source>
</evidence>
<keyword evidence="3 6" id="KW-0812">Transmembrane</keyword>
<dbReference type="Proteomes" id="UP000295497">
    <property type="component" value="Chromosome"/>
</dbReference>
<dbReference type="Pfam" id="PF00510">
    <property type="entry name" value="COX3"/>
    <property type="match status" value="1"/>
</dbReference>
<keyword evidence="5 7" id="KW-0472">Membrane</keyword>
<feature type="transmembrane region" description="Helical" evidence="7">
    <location>
        <begin position="95"/>
        <end position="112"/>
    </location>
</feature>
<gene>
    <name evidence="9" type="primary">ctaE</name>
    <name evidence="10" type="ORF">BE18_51440</name>
    <name evidence="9" type="ORF">SOCE836_052360</name>
</gene>
<organism evidence="10 11">
    <name type="scientific">Sorangium cellulosum</name>
    <name type="common">Polyangium cellulosum</name>
    <dbReference type="NCBI Taxonomy" id="56"/>
    <lineage>
        <taxon>Bacteria</taxon>
        <taxon>Pseudomonadati</taxon>
        <taxon>Myxococcota</taxon>
        <taxon>Polyangia</taxon>
        <taxon>Polyangiales</taxon>
        <taxon>Polyangiaceae</taxon>
        <taxon>Sorangium</taxon>
    </lineage>
</organism>
<evidence type="ECO:0000256" key="2">
    <source>
        <dbReference type="ARBA" id="ARBA00010581"/>
    </source>
</evidence>
<dbReference type="GO" id="GO:0005886">
    <property type="term" value="C:plasma membrane"/>
    <property type="evidence" value="ECO:0007669"/>
    <property type="project" value="UniProtKB-SubCell"/>
</dbReference>
<reference evidence="10 11" key="1">
    <citation type="submission" date="2014-02" db="EMBL/GenBank/DDBJ databases">
        <title>The small core and large imbalanced accessory genome model reveals a collaborative survival strategy of Sorangium cellulosum strains in nature.</title>
        <authorList>
            <person name="Han K."/>
            <person name="Peng R."/>
            <person name="Blom J."/>
            <person name="Li Y.-Z."/>
        </authorList>
    </citation>
    <scope>NUCLEOTIDE SEQUENCE [LARGE SCALE GENOMIC DNA]</scope>
    <source>
        <strain evidence="10 11">So0149</strain>
    </source>
</reference>
<evidence type="ECO:0000256" key="7">
    <source>
        <dbReference type="SAM" id="Phobius"/>
    </source>
</evidence>
<evidence type="ECO:0000313" key="10">
    <source>
        <dbReference type="EMBL" id="KYF91646.1"/>
    </source>
</evidence>
<comment type="similarity">
    <text evidence="2 6">Belongs to the cytochrome c oxidase subunit 3 family.</text>
</comment>
<feature type="transmembrane region" description="Helical" evidence="7">
    <location>
        <begin position="58"/>
        <end position="83"/>
    </location>
</feature>
<proteinExistence type="inferred from homology"/>
<dbReference type="PANTHER" id="PTHR11403">
    <property type="entry name" value="CYTOCHROME C OXIDASE SUBUNIT III"/>
    <property type="match status" value="1"/>
</dbReference>
<dbReference type="PROSITE" id="PS50253">
    <property type="entry name" value="COX3"/>
    <property type="match status" value="1"/>
</dbReference>
<dbReference type="InterPro" id="IPR000298">
    <property type="entry name" value="Cyt_c_oxidase-like_su3"/>
</dbReference>
<dbReference type="InterPro" id="IPR024791">
    <property type="entry name" value="Cyt_c/ubiquinol_Oxase_su3"/>
</dbReference>
<accession>A0A150SGS5</accession>
<evidence type="ECO:0000313" key="11">
    <source>
        <dbReference type="Proteomes" id="UP000075515"/>
    </source>
</evidence>
<dbReference type="InterPro" id="IPR013833">
    <property type="entry name" value="Cyt_c_oxidase_su3_a-hlx"/>
</dbReference>
<evidence type="ECO:0000256" key="3">
    <source>
        <dbReference type="ARBA" id="ARBA00022692"/>
    </source>
</evidence>
<protein>
    <submittedName>
        <fullName evidence="10">Cytochrome C oxidase subunit III</fullName>
    </submittedName>
</protein>
<dbReference type="PANTHER" id="PTHR11403:SF6">
    <property type="entry name" value="NITRIC OXIDE REDUCTASE SUBUNIT E"/>
    <property type="match status" value="1"/>
</dbReference>
<dbReference type="GO" id="GO:0019646">
    <property type="term" value="P:aerobic electron transport chain"/>
    <property type="evidence" value="ECO:0007669"/>
    <property type="project" value="InterPro"/>
</dbReference>
<dbReference type="SUPFAM" id="SSF81452">
    <property type="entry name" value="Cytochrome c oxidase subunit III-like"/>
    <property type="match status" value="1"/>
</dbReference>
<evidence type="ECO:0000259" key="8">
    <source>
        <dbReference type="PROSITE" id="PS50253"/>
    </source>
</evidence>
<evidence type="ECO:0000256" key="5">
    <source>
        <dbReference type="ARBA" id="ARBA00023136"/>
    </source>
</evidence>
<dbReference type="CDD" id="cd02862">
    <property type="entry name" value="NorE_like"/>
    <property type="match status" value="1"/>
</dbReference>
<feature type="transmembrane region" description="Helical" evidence="7">
    <location>
        <begin position="23"/>
        <end position="46"/>
    </location>
</feature>
<evidence type="ECO:0000313" key="9">
    <source>
        <dbReference type="EMBL" id="AUX33083.1"/>
    </source>
</evidence>
<evidence type="ECO:0000256" key="1">
    <source>
        <dbReference type="ARBA" id="ARBA00004141"/>
    </source>
</evidence>
<dbReference type="AlphaFoldDB" id="A0A150SGS5"/>
<dbReference type="InterPro" id="IPR035973">
    <property type="entry name" value="Cyt_c_oxidase_su3-like_sf"/>
</dbReference>
<keyword evidence="4 7" id="KW-1133">Transmembrane helix</keyword>
<dbReference type="GO" id="GO:0004129">
    <property type="term" value="F:cytochrome-c oxidase activity"/>
    <property type="evidence" value="ECO:0007669"/>
    <property type="project" value="InterPro"/>
</dbReference>
<dbReference type="Gene3D" id="1.20.120.80">
    <property type="entry name" value="Cytochrome c oxidase, subunit III, four-helix bundle"/>
    <property type="match status" value="1"/>
</dbReference>
<feature type="domain" description="Heme-copper oxidase subunit III family profile" evidence="8">
    <location>
        <begin position="22"/>
        <end position="212"/>
    </location>
</feature>
<reference evidence="9 12" key="2">
    <citation type="submission" date="2015-09" db="EMBL/GenBank/DDBJ databases">
        <title>Sorangium comparison.</title>
        <authorList>
            <person name="Zaburannyi N."/>
            <person name="Bunk B."/>
            <person name="Overmann J."/>
            <person name="Mueller R."/>
        </authorList>
    </citation>
    <scope>NUCLEOTIDE SEQUENCE [LARGE SCALE GENOMIC DNA]</scope>
    <source>
        <strain evidence="9 12">So ce836</strain>
    </source>
</reference>
<dbReference type="EMBL" id="CP012672">
    <property type="protein sequence ID" value="AUX33083.1"/>
    <property type="molecule type" value="Genomic_DNA"/>
</dbReference>
<dbReference type="RefSeq" id="WP_061622245.1">
    <property type="nucleotide sequence ID" value="NZ_CP012672.1"/>
</dbReference>
<feature type="transmembrane region" description="Helical" evidence="7">
    <location>
        <begin position="191"/>
        <end position="209"/>
    </location>
</feature>
<comment type="subcellular location">
    <subcellularLocation>
        <location evidence="6">Cell membrane</location>
        <topology evidence="6">Multi-pass membrane protein</topology>
    </subcellularLocation>
    <subcellularLocation>
        <location evidence="1">Membrane</location>
        <topology evidence="1">Multi-pass membrane protein</topology>
    </subcellularLocation>
</comment>
<dbReference type="EMBL" id="JEMC01002010">
    <property type="protein sequence ID" value="KYF91646.1"/>
    <property type="molecule type" value="Genomic_DNA"/>
</dbReference>
<feature type="transmembrane region" description="Helical" evidence="7">
    <location>
        <begin position="147"/>
        <end position="171"/>
    </location>
</feature>
<dbReference type="Proteomes" id="UP000075515">
    <property type="component" value="Unassembled WGS sequence"/>
</dbReference>
<name>A0A150SGS5_SORCE</name>
<evidence type="ECO:0000313" key="12">
    <source>
        <dbReference type="Proteomes" id="UP000295497"/>
    </source>
</evidence>
<sequence length="212" mass="23916">MRQPRPLREQFEDLEKQTHAARLGMWLFLGSEVLLFTGLFALYAAYRELYPRDFAEAIAHNNVAIGTTMTLILIGSSFTVAMAVHAVRASHPRRAALFLAVSVAIGIVFLVLKGIEYAQHFREGIFPAGAYRFAELPTFGAQMAFTLYFAMTALHALHVVGGAGLLTGVAWGCWKGRYWAYDQTPVELSGLYWHLVDIMWIFIWPLLYLTRK</sequence>